<dbReference type="STRING" id="1123501.Wenmar_01631"/>
<evidence type="ECO:0000256" key="1">
    <source>
        <dbReference type="ARBA" id="ARBA00022617"/>
    </source>
</evidence>
<dbReference type="OrthoDB" id="9808603at2"/>
<sequence length="93" mass="9394">MRPILTSLILLSAGAAAAQELEAPPGALSCTGCHGPISDVQIAGMDESALAAALTDYRAGTREGTVMNRLAAGLTDAEIAAIAAWFAAQEVPQ</sequence>
<feature type="signal peptide" evidence="5">
    <location>
        <begin position="1"/>
        <end position="18"/>
    </location>
</feature>
<evidence type="ECO:0000313" key="8">
    <source>
        <dbReference type="Proteomes" id="UP000035100"/>
    </source>
</evidence>
<dbReference type="GO" id="GO:0020037">
    <property type="term" value="F:heme binding"/>
    <property type="evidence" value="ECO:0007669"/>
    <property type="project" value="InterPro"/>
</dbReference>
<feature type="domain" description="Cytochrome c" evidence="6">
    <location>
        <begin position="9"/>
        <end position="90"/>
    </location>
</feature>
<feature type="chain" id="PRO_5002235284" evidence="5">
    <location>
        <begin position="19"/>
        <end position="93"/>
    </location>
</feature>
<evidence type="ECO:0000256" key="4">
    <source>
        <dbReference type="PROSITE-ProRule" id="PRU00433"/>
    </source>
</evidence>
<dbReference type="GO" id="GO:0009055">
    <property type="term" value="F:electron transfer activity"/>
    <property type="evidence" value="ECO:0007669"/>
    <property type="project" value="InterPro"/>
</dbReference>
<reference evidence="7 8" key="1">
    <citation type="submission" date="2013-01" db="EMBL/GenBank/DDBJ databases">
        <authorList>
            <person name="Fiebig A."/>
            <person name="Goeker M."/>
            <person name="Klenk H.-P.P."/>
        </authorList>
    </citation>
    <scope>NUCLEOTIDE SEQUENCE [LARGE SCALE GENOMIC DNA]</scope>
    <source>
        <strain evidence="7 8">DSM 24838</strain>
    </source>
</reference>
<dbReference type="Proteomes" id="UP000035100">
    <property type="component" value="Unassembled WGS sequence"/>
</dbReference>
<dbReference type="EMBL" id="AONG01000008">
    <property type="protein sequence ID" value="KIQ70061.1"/>
    <property type="molecule type" value="Genomic_DNA"/>
</dbReference>
<protein>
    <submittedName>
        <fullName evidence="7">Cytochrome c553</fullName>
    </submittedName>
</protein>
<accession>A0A0D0PFD1</accession>
<evidence type="ECO:0000259" key="6">
    <source>
        <dbReference type="PROSITE" id="PS51007"/>
    </source>
</evidence>
<evidence type="ECO:0000256" key="5">
    <source>
        <dbReference type="SAM" id="SignalP"/>
    </source>
</evidence>
<dbReference type="InterPro" id="IPR036909">
    <property type="entry name" value="Cyt_c-like_dom_sf"/>
</dbReference>
<dbReference type="eggNOG" id="COG2863">
    <property type="taxonomic scope" value="Bacteria"/>
</dbReference>
<keyword evidence="2 4" id="KW-0479">Metal-binding</keyword>
<keyword evidence="3 4" id="KW-0408">Iron</keyword>
<keyword evidence="8" id="KW-1185">Reference proteome</keyword>
<organism evidence="7 8">
    <name type="scientific">Wenxinia marina DSM 24838</name>
    <dbReference type="NCBI Taxonomy" id="1123501"/>
    <lineage>
        <taxon>Bacteria</taxon>
        <taxon>Pseudomonadati</taxon>
        <taxon>Pseudomonadota</taxon>
        <taxon>Alphaproteobacteria</taxon>
        <taxon>Rhodobacterales</taxon>
        <taxon>Roseobacteraceae</taxon>
        <taxon>Wenxinia</taxon>
    </lineage>
</organism>
<keyword evidence="5" id="KW-0732">Signal</keyword>
<evidence type="ECO:0000256" key="3">
    <source>
        <dbReference type="ARBA" id="ARBA00023004"/>
    </source>
</evidence>
<dbReference type="Gene3D" id="1.10.760.10">
    <property type="entry name" value="Cytochrome c-like domain"/>
    <property type="match status" value="1"/>
</dbReference>
<name>A0A0D0PFD1_9RHOB</name>
<comment type="caution">
    <text evidence="7">The sequence shown here is derived from an EMBL/GenBank/DDBJ whole genome shotgun (WGS) entry which is preliminary data.</text>
</comment>
<proteinExistence type="predicted"/>
<dbReference type="PROSITE" id="PS51007">
    <property type="entry name" value="CYTC"/>
    <property type="match status" value="1"/>
</dbReference>
<evidence type="ECO:0000313" key="7">
    <source>
        <dbReference type="EMBL" id="KIQ70061.1"/>
    </source>
</evidence>
<gene>
    <name evidence="7" type="ORF">Wenmar_01631</name>
</gene>
<dbReference type="AlphaFoldDB" id="A0A0D0PFD1"/>
<evidence type="ECO:0000256" key="2">
    <source>
        <dbReference type="ARBA" id="ARBA00022723"/>
    </source>
</evidence>
<keyword evidence="1 4" id="KW-0349">Heme</keyword>
<dbReference type="SUPFAM" id="SSF46626">
    <property type="entry name" value="Cytochrome c"/>
    <property type="match status" value="1"/>
</dbReference>
<dbReference type="RefSeq" id="WP_018301007.1">
    <property type="nucleotide sequence ID" value="NZ_KB902276.1"/>
</dbReference>
<dbReference type="GO" id="GO:0046872">
    <property type="term" value="F:metal ion binding"/>
    <property type="evidence" value="ECO:0007669"/>
    <property type="project" value="UniProtKB-KW"/>
</dbReference>
<dbReference type="InterPro" id="IPR009056">
    <property type="entry name" value="Cyt_c-like_dom"/>
</dbReference>